<feature type="region of interest" description="Disordered" evidence="1">
    <location>
        <begin position="384"/>
        <end position="413"/>
    </location>
</feature>
<evidence type="ECO:0000256" key="1">
    <source>
        <dbReference type="SAM" id="MobiDB-lite"/>
    </source>
</evidence>
<sequence>MANCSQHSSSPSSLSRIIPGAQLLCIAGSWQGNLAPLTRISAPLFGGAWHCATPMPSPSNEHCSDSFSVSLNPHVPKLTGNWSVGGPPSDSDFTCLDPIPYQNPRLSDGDWKTFNDVHGKDIATRQTSNSECFNVITPKEYVILECILAERPPDMSNLDEDVAEPADVNSVAEPQVAGPSRPKPPPIKINIWTQEQWAVIEESFSLCARVREVTYALTCTLSVAVQERWVRGCPDLILCDDSQTGVLGNQPAWRCSAASNTFCERAVRSLRFIAISGLVGSSVTRLSAPLFGGSWHCATPMPSPNHDNCSDSFSVDLDPHVPKMTGNSSFSGPPSDSDFSCIDPIPYQHPRLSAGNWKTYFRGYCSKGKFQTESQNMELHPNLFAYDTGDSTESSSSSEDVEPEVAGPSRLKPPPIKFNIWDREQLAIFHEDNTDLTSCLGLRADKGVWSGPKVPGQSGGAQPWSHF</sequence>
<accession>A0A8J2JPF8</accession>
<organism evidence="2 3">
    <name type="scientific">Allacma fusca</name>
    <dbReference type="NCBI Taxonomy" id="39272"/>
    <lineage>
        <taxon>Eukaryota</taxon>
        <taxon>Metazoa</taxon>
        <taxon>Ecdysozoa</taxon>
        <taxon>Arthropoda</taxon>
        <taxon>Hexapoda</taxon>
        <taxon>Collembola</taxon>
        <taxon>Symphypleona</taxon>
        <taxon>Sminthuridae</taxon>
        <taxon>Allacma</taxon>
    </lineage>
</organism>
<name>A0A8J2JPF8_9HEXA</name>
<proteinExistence type="predicted"/>
<protein>
    <submittedName>
        <fullName evidence="2">Uncharacterized protein</fullName>
    </submittedName>
</protein>
<evidence type="ECO:0000313" key="3">
    <source>
        <dbReference type="Proteomes" id="UP000708208"/>
    </source>
</evidence>
<dbReference type="Proteomes" id="UP000708208">
    <property type="component" value="Unassembled WGS sequence"/>
</dbReference>
<keyword evidence="3" id="KW-1185">Reference proteome</keyword>
<dbReference type="AlphaFoldDB" id="A0A8J2JPF8"/>
<gene>
    <name evidence="2" type="ORF">AFUS01_LOCUS11973</name>
</gene>
<comment type="caution">
    <text evidence="2">The sequence shown here is derived from an EMBL/GenBank/DDBJ whole genome shotgun (WGS) entry which is preliminary data.</text>
</comment>
<dbReference type="EMBL" id="CAJVCH010093144">
    <property type="protein sequence ID" value="CAG7722863.1"/>
    <property type="molecule type" value="Genomic_DNA"/>
</dbReference>
<feature type="compositionally biased region" description="Low complexity" evidence="1">
    <location>
        <begin position="387"/>
        <end position="398"/>
    </location>
</feature>
<evidence type="ECO:0000313" key="2">
    <source>
        <dbReference type="EMBL" id="CAG7722863.1"/>
    </source>
</evidence>
<reference evidence="2" key="1">
    <citation type="submission" date="2021-06" db="EMBL/GenBank/DDBJ databases">
        <authorList>
            <person name="Hodson N. C."/>
            <person name="Mongue J. A."/>
            <person name="Jaron S. K."/>
        </authorList>
    </citation>
    <scope>NUCLEOTIDE SEQUENCE</scope>
</reference>